<dbReference type="EMBL" id="JACMSC010000002">
    <property type="protein sequence ID" value="KAG6534092.1"/>
    <property type="molecule type" value="Genomic_DNA"/>
</dbReference>
<dbReference type="Gene3D" id="1.25.40.10">
    <property type="entry name" value="Tetratricopeptide repeat domain"/>
    <property type="match status" value="2"/>
</dbReference>
<evidence type="ECO:0000313" key="4">
    <source>
        <dbReference type="EMBL" id="KAG6534092.1"/>
    </source>
</evidence>
<dbReference type="InterPro" id="IPR011990">
    <property type="entry name" value="TPR-like_helical_dom_sf"/>
</dbReference>
<protein>
    <recommendedName>
        <fullName evidence="6">Pentatricopeptide repeat-containing protein</fullName>
    </recommendedName>
</protein>
<keyword evidence="2" id="KW-0677">Repeat</keyword>
<dbReference type="PANTHER" id="PTHR47939:SF8">
    <property type="entry name" value="PENTACOTRIPEPTIDE-REPEAT REGION OF PRORP DOMAIN-CONTAINING PROTEIN"/>
    <property type="match status" value="1"/>
</dbReference>
<evidence type="ECO:0000256" key="1">
    <source>
        <dbReference type="ARBA" id="ARBA00007626"/>
    </source>
</evidence>
<dbReference type="Pfam" id="PF13041">
    <property type="entry name" value="PPR_2"/>
    <property type="match status" value="2"/>
</dbReference>
<feature type="repeat" description="PPR" evidence="3">
    <location>
        <begin position="223"/>
        <end position="257"/>
    </location>
</feature>
<proteinExistence type="inferred from homology"/>
<accession>A0A8J5HXZ3</accession>
<feature type="repeat" description="PPR" evidence="3">
    <location>
        <begin position="292"/>
        <end position="326"/>
    </location>
</feature>
<name>A0A8J5HXZ3_ZINOF</name>
<feature type="repeat" description="PPR" evidence="3">
    <location>
        <begin position="327"/>
        <end position="361"/>
    </location>
</feature>
<comment type="caution">
    <text evidence="4">The sequence shown here is derived from an EMBL/GenBank/DDBJ whole genome shotgun (WGS) entry which is preliminary data.</text>
</comment>
<evidence type="ECO:0008006" key="6">
    <source>
        <dbReference type="Google" id="ProtNLM"/>
    </source>
</evidence>
<dbReference type="Pfam" id="PF01535">
    <property type="entry name" value="PPR"/>
    <property type="match status" value="2"/>
</dbReference>
<organism evidence="4 5">
    <name type="scientific">Zingiber officinale</name>
    <name type="common">Ginger</name>
    <name type="synonym">Amomum zingiber</name>
    <dbReference type="NCBI Taxonomy" id="94328"/>
    <lineage>
        <taxon>Eukaryota</taxon>
        <taxon>Viridiplantae</taxon>
        <taxon>Streptophyta</taxon>
        <taxon>Embryophyta</taxon>
        <taxon>Tracheophyta</taxon>
        <taxon>Spermatophyta</taxon>
        <taxon>Magnoliopsida</taxon>
        <taxon>Liliopsida</taxon>
        <taxon>Zingiberales</taxon>
        <taxon>Zingiberaceae</taxon>
        <taxon>Zingiber</taxon>
    </lineage>
</organism>
<dbReference type="NCBIfam" id="TIGR00756">
    <property type="entry name" value="PPR"/>
    <property type="match status" value="3"/>
</dbReference>
<keyword evidence="5" id="KW-1185">Reference proteome</keyword>
<dbReference type="AlphaFoldDB" id="A0A8J5HXZ3"/>
<comment type="similarity">
    <text evidence="1">Belongs to the PPR family. P subfamily.</text>
</comment>
<dbReference type="PROSITE" id="PS51375">
    <property type="entry name" value="PPR"/>
    <property type="match status" value="3"/>
</dbReference>
<reference evidence="4 5" key="1">
    <citation type="submission" date="2020-08" db="EMBL/GenBank/DDBJ databases">
        <title>Plant Genome Project.</title>
        <authorList>
            <person name="Zhang R.-G."/>
        </authorList>
    </citation>
    <scope>NUCLEOTIDE SEQUENCE [LARGE SCALE GENOMIC DNA]</scope>
    <source>
        <tissue evidence="4">Rhizome</tissue>
    </source>
</reference>
<sequence>MSHSYFTPSIAHGYATPHTTGMSFTPSMSNELATPTFIPETQFSNRESPIEVVNLDKAISNTKGTRKRSSWTKVEDEVLARSFVTISYDPIIGNDQKADAFLKRVASYYNENRPPSSNIRSANVSIRRLAKCGRPDAVEAILEHHKSFSSDLAHEGFGISLISLYGKAAMPAHAAATFRQLPDLGSTRTVKSFNALLTAYAQSGDLNGLDEAFRDVPDSITPDIISYNILIGALCEKGDLEAAMRTVDLMNTNAISPDLITCNILLHSFYNNKPSEAEKIWAMMRENNIEPNSRSINAKLRWLVAEGRTHEVIELVDQMKRNGPKPDAFTFNALLKGYIQDGNLEEAKKLYLDFAKNECSPNQQTFEFLISYLCEAGELDWAVRCCNDGMSRRCYVRASFLQAVVDALVKNSRVEEAKKLVEAGWNNRYPKTSLGLPESTQSLVV</sequence>
<evidence type="ECO:0000256" key="3">
    <source>
        <dbReference type="PROSITE-ProRule" id="PRU00708"/>
    </source>
</evidence>
<evidence type="ECO:0000313" key="5">
    <source>
        <dbReference type="Proteomes" id="UP000734854"/>
    </source>
</evidence>
<evidence type="ECO:0000256" key="2">
    <source>
        <dbReference type="ARBA" id="ARBA00022737"/>
    </source>
</evidence>
<dbReference type="Proteomes" id="UP000734854">
    <property type="component" value="Unassembled WGS sequence"/>
</dbReference>
<dbReference type="InterPro" id="IPR050667">
    <property type="entry name" value="PPR-containing_protein"/>
</dbReference>
<gene>
    <name evidence="4" type="ORF">ZIOFF_007976</name>
</gene>
<dbReference type="InterPro" id="IPR002885">
    <property type="entry name" value="PPR_rpt"/>
</dbReference>
<dbReference type="PANTHER" id="PTHR47939">
    <property type="entry name" value="MEMBRANE-ASSOCIATED SALT-INDUCIBLE PROTEIN-LIKE"/>
    <property type="match status" value="1"/>
</dbReference>